<proteinExistence type="predicted"/>
<organism evidence="2">
    <name type="scientific">Rhipicephalus microplus</name>
    <name type="common">Cattle tick</name>
    <name type="synonym">Boophilus microplus</name>
    <dbReference type="NCBI Taxonomy" id="6941"/>
    <lineage>
        <taxon>Eukaryota</taxon>
        <taxon>Metazoa</taxon>
        <taxon>Ecdysozoa</taxon>
        <taxon>Arthropoda</taxon>
        <taxon>Chelicerata</taxon>
        <taxon>Arachnida</taxon>
        <taxon>Acari</taxon>
        <taxon>Parasitiformes</taxon>
        <taxon>Ixodida</taxon>
        <taxon>Ixodoidea</taxon>
        <taxon>Ixodidae</taxon>
        <taxon>Rhipicephalinae</taxon>
        <taxon>Rhipicephalus</taxon>
        <taxon>Boophilus</taxon>
    </lineage>
</organism>
<name>A0A6G4ZWZ3_RHIMP</name>
<dbReference type="PANTHER" id="PTHR19446">
    <property type="entry name" value="REVERSE TRANSCRIPTASES"/>
    <property type="match status" value="1"/>
</dbReference>
<dbReference type="InterPro" id="IPR000477">
    <property type="entry name" value="RT_dom"/>
</dbReference>
<dbReference type="OrthoDB" id="415068at2759"/>
<dbReference type="AlphaFoldDB" id="A0A6G4ZWZ3"/>
<reference evidence="2" key="1">
    <citation type="submission" date="2020-03" db="EMBL/GenBank/DDBJ databases">
        <title>A transcriptome and proteome of the tick Rhipicephalus microplus shaped by the genetic composition of its hosts and developmental stage.</title>
        <authorList>
            <person name="Garcia G.R."/>
            <person name="Ribeiro J.M.C."/>
            <person name="Maruyama S.R."/>
            <person name="Gardinasse L.G."/>
            <person name="Nelson K."/>
            <person name="Ferreira B.R."/>
            <person name="Andrade T.G."/>
            <person name="Santos I.K.F.M."/>
        </authorList>
    </citation>
    <scope>NUCLEOTIDE SEQUENCE</scope>
    <source>
        <strain evidence="2">NSGR</strain>
        <tissue evidence="2">Salivary glands</tissue>
    </source>
</reference>
<dbReference type="VEuPathDB" id="VectorBase:LOC119177943"/>
<protein>
    <submittedName>
        <fullName evidence="2">Putative tick transposon</fullName>
    </submittedName>
</protein>
<dbReference type="InterPro" id="IPR043502">
    <property type="entry name" value="DNA/RNA_pol_sf"/>
</dbReference>
<dbReference type="EMBL" id="GIKN01000776">
    <property type="protein sequence ID" value="NIE43049.1"/>
    <property type="molecule type" value="Transcribed_RNA"/>
</dbReference>
<dbReference type="Pfam" id="PF00078">
    <property type="entry name" value="RVT_1"/>
    <property type="match status" value="1"/>
</dbReference>
<sequence length="192" mass="21701">MERMILTRMEWYLEHYEIYPVSMTGFRRGHSSIDNVVDLVTYVQHQKACKRLCAALFLDVKGAYDNVTHQAIFSALEAVGLGGKIYMWVYSYLQLRSFYVMTANGPTPDYYSSRGVPQGGVLSPTLFNLTLIGLVEQLPSTVELSVYADDICIWTSGVTRPQNCARLQNAASMTSCYLRKEASRCPAENVQW</sequence>
<dbReference type="SUPFAM" id="SSF56672">
    <property type="entry name" value="DNA/RNA polymerases"/>
    <property type="match status" value="1"/>
</dbReference>
<dbReference type="PROSITE" id="PS50878">
    <property type="entry name" value="RT_POL"/>
    <property type="match status" value="1"/>
</dbReference>
<feature type="domain" description="Reverse transcriptase" evidence="1">
    <location>
        <begin position="1"/>
        <end position="192"/>
    </location>
</feature>
<evidence type="ECO:0000259" key="1">
    <source>
        <dbReference type="PROSITE" id="PS50878"/>
    </source>
</evidence>
<dbReference type="GO" id="GO:0071897">
    <property type="term" value="P:DNA biosynthetic process"/>
    <property type="evidence" value="ECO:0007669"/>
    <property type="project" value="UniProtKB-ARBA"/>
</dbReference>
<evidence type="ECO:0000313" key="2">
    <source>
        <dbReference type="EMBL" id="NIE43049.1"/>
    </source>
</evidence>
<accession>A0A6G4ZWZ3</accession>